<reference evidence="3 4" key="1">
    <citation type="submission" date="2019-04" db="EMBL/GenBank/DDBJ databases">
        <title>High contiguity whole genome sequence and gene annotation resource for two Venturia nashicola isolates.</title>
        <authorList>
            <person name="Prokchorchik M."/>
            <person name="Won K."/>
            <person name="Lee Y."/>
            <person name="Choi E.D."/>
            <person name="Segonzac C."/>
            <person name="Sohn K.H."/>
        </authorList>
    </citation>
    <scope>NUCLEOTIDE SEQUENCE [LARGE SCALE GENOMIC DNA]</scope>
    <source>
        <strain evidence="3 4">PRI2</strain>
    </source>
</reference>
<dbReference type="SUPFAM" id="SSF54593">
    <property type="entry name" value="Glyoxalase/Bleomycin resistance protein/Dihydroxybiphenyl dioxygenase"/>
    <property type="match status" value="2"/>
</dbReference>
<dbReference type="PANTHER" id="PTHR21366:SF22">
    <property type="entry name" value="VOC DOMAIN-CONTAINING PROTEIN"/>
    <property type="match status" value="1"/>
</dbReference>
<keyword evidence="4" id="KW-1185">Reference proteome</keyword>
<dbReference type="AlphaFoldDB" id="A0A4Z1NSQ1"/>
<keyword evidence="1" id="KW-0732">Signal</keyword>
<dbReference type="PROSITE" id="PS51819">
    <property type="entry name" value="VOC"/>
    <property type="match status" value="2"/>
</dbReference>
<dbReference type="Gene3D" id="3.10.180.10">
    <property type="entry name" value="2,3-Dihydroxybiphenyl 1,2-Dioxygenase, domain 1"/>
    <property type="match status" value="2"/>
</dbReference>
<dbReference type="InterPro" id="IPR037523">
    <property type="entry name" value="VOC_core"/>
</dbReference>
<dbReference type="InterPro" id="IPR004360">
    <property type="entry name" value="Glyas_Fos-R_dOase_dom"/>
</dbReference>
<organism evidence="3 4">
    <name type="scientific">Venturia nashicola</name>
    <dbReference type="NCBI Taxonomy" id="86259"/>
    <lineage>
        <taxon>Eukaryota</taxon>
        <taxon>Fungi</taxon>
        <taxon>Dikarya</taxon>
        <taxon>Ascomycota</taxon>
        <taxon>Pezizomycotina</taxon>
        <taxon>Dothideomycetes</taxon>
        <taxon>Pleosporomycetidae</taxon>
        <taxon>Venturiales</taxon>
        <taxon>Venturiaceae</taxon>
        <taxon>Venturia</taxon>
    </lineage>
</organism>
<dbReference type="Pfam" id="PF00903">
    <property type="entry name" value="Glyoxalase"/>
    <property type="match status" value="2"/>
</dbReference>
<evidence type="ECO:0000259" key="2">
    <source>
        <dbReference type="PROSITE" id="PS51819"/>
    </source>
</evidence>
<evidence type="ECO:0000313" key="3">
    <source>
        <dbReference type="EMBL" id="TID17888.1"/>
    </source>
</evidence>
<dbReference type="InterPro" id="IPR029068">
    <property type="entry name" value="Glyas_Bleomycin-R_OHBP_Dase"/>
</dbReference>
<name>A0A4Z1NSQ1_9PEZI</name>
<feature type="domain" description="VOC" evidence="2">
    <location>
        <begin position="645"/>
        <end position="803"/>
    </location>
</feature>
<dbReference type="EMBL" id="SNSC02000015">
    <property type="protein sequence ID" value="TID17888.1"/>
    <property type="molecule type" value="Genomic_DNA"/>
</dbReference>
<evidence type="ECO:0000256" key="1">
    <source>
        <dbReference type="SAM" id="SignalP"/>
    </source>
</evidence>
<sequence>MILTKFFIITALTLATSITAVPDQQNQTESARAPPRFLQNVKPVGHTKRAPGAPPKIGHMLETCLYIRRMEVAVNFYKDILGLENYMTTKRLSGFNIGPTTLLLFHLGDTMKDQNYSGTPGRGQIAGHGPDPSIINTLGLQNSTVAPKNGTNHPEVSLKLHYALAVEKREDVFAWEAHLAKNNVHIHSTMDWDRGGRSVYFYDPDGHVGEIVRRFVSDEFCHQAAFQQQLGKSVDLDFVIAEAYRCHPDYEKAHMKSGEKALQMAKVARSPLFLPVTIFATKTFLSHVRLCLISNNTSILIRIIMANFYNQSYYQTFEMDGRAAAYQRFCDDNEMYNPDLRITSPTDQQRKDFELLRLIRSFFFDDKDNILLPLFQMVARGRYWNGAFQGDIGDTEKLWLQLLKREFKEEECSFRQLTSPTIGRVLELLHNDCLVLTVNFMIPFLPDGPIIQYCHNAHYVHDRLNECEWVTCIRAFGLCYEHFRCVKSGAGRDGFRPFVRRDNMVERGGFDGFIDDEGNLIQDIEEGLSPMDSSFFNLTRFDGLSVMEKVLMHVRDRQFPTDEELVTGSFTFHGWMLTQMDGCSPRCPKPAELIKRSGNQSHQGSPRSNNIICLGNQFVARAPPRFLQNVKPVGHTKRAPGAPPKIGHMLETCLYIRRMEVAVNFYKDILGLENYMTTKRLSGFNIGPTTLLLFHLGDTMKDQNYSGTPGRGQIAGHGPDPSIINTLGLQNSTVAPKNGTNHPEVSLKLHYALAVEKREDVFAWEAHLAKNNVHIHSTMDWDRGGRSVYFYDPDGHVGEIVRRFVSDEFCHQAAFQQQLGKSVDLDFVIAEAYRCHPDYEKAHMKSGEKALQMAKVARSPLFLPVTIFATKTFLSHVRLCLISNNTSILIRIIMANFYNQSYYQTFEMDGRAAAYQRFCDDNEMYNPDLRITSPTDQQRKDFELLRLIRSFFFDDKDNILLPLFQMVARGRYWNGAFQGDIGDTEKLWLQLLKREFKEEECSFRQLTSPTIGRVLELLHNDCLVLTVNFMIPFLPDGPIIQYCHNAHYVHDRLNECEWVTCIRAFGLCYEHFRCVKSGAGRDGFRPFVRRDNMVERGGFDGFIDDEGNLIQDIEEGLSPMDSSFFNLTRFDGLSVMEKVLMHVRDRQFPTDEEL</sequence>
<comment type="caution">
    <text evidence="3">The sequence shown here is derived from an EMBL/GenBank/DDBJ whole genome shotgun (WGS) entry which is preliminary data.</text>
</comment>
<evidence type="ECO:0000313" key="4">
    <source>
        <dbReference type="Proteomes" id="UP000298493"/>
    </source>
</evidence>
<feature type="domain" description="VOC" evidence="2">
    <location>
        <begin position="56"/>
        <end position="214"/>
    </location>
</feature>
<feature type="chain" id="PRO_5021463116" description="VOC domain-containing protein" evidence="1">
    <location>
        <begin position="16"/>
        <end position="1154"/>
    </location>
</feature>
<dbReference type="InterPro" id="IPR050383">
    <property type="entry name" value="GlyoxalaseI/FosfomycinResist"/>
</dbReference>
<proteinExistence type="predicted"/>
<dbReference type="PANTHER" id="PTHR21366">
    <property type="entry name" value="GLYOXALASE FAMILY PROTEIN"/>
    <property type="match status" value="1"/>
</dbReference>
<protein>
    <recommendedName>
        <fullName evidence="2">VOC domain-containing protein</fullName>
    </recommendedName>
</protein>
<gene>
    <name evidence="3" type="ORF">E6O75_ATG10533</name>
</gene>
<accession>A0A4Z1NSQ1</accession>
<dbReference type="Proteomes" id="UP000298493">
    <property type="component" value="Unassembled WGS sequence"/>
</dbReference>
<feature type="signal peptide" evidence="1">
    <location>
        <begin position="1"/>
        <end position="15"/>
    </location>
</feature>